<keyword evidence="5 10" id="KW-0812">Transmembrane</keyword>
<sequence>MKSEVSAVTRVVDKNKGIDKGKGVTWAVSVSEKDSFSSTKAAPFSRWKKGIAVTDFVLRLGAIGAAMGSAVTMGTNEEQLPFFTQFLQFHAQWSDFPVFQFFVFANGVISGYAILSLPFSYVCIVQPHAVRPRLLLMTFDTLGTQVMMGLISVAAAGAAAIVYVGHNGSQDANWMAFCQGFTNFCQAASEAVVLSFVAAAFFLCLVPLSALALKSN</sequence>
<feature type="domain" description="Casparian strip membrane protein" evidence="11">
    <location>
        <begin position="49"/>
        <end position="200"/>
    </location>
</feature>
<evidence type="ECO:0000256" key="1">
    <source>
        <dbReference type="ARBA" id="ARBA00004651"/>
    </source>
</evidence>
<dbReference type="eggNOG" id="ENOG502RXQU">
    <property type="taxonomic scope" value="Eukaryota"/>
</dbReference>
<protein>
    <recommendedName>
        <fullName evidence="10">CASP-like protein</fullName>
    </recommendedName>
</protein>
<evidence type="ECO:0000313" key="14">
    <source>
        <dbReference type="Proteomes" id="UP000008827"/>
    </source>
</evidence>
<gene>
    <name evidence="13" type="primary">LOC100816461</name>
    <name evidence="12" type="ORF">GLYMA_19G083200</name>
</gene>
<evidence type="ECO:0000256" key="5">
    <source>
        <dbReference type="ARBA" id="ARBA00022692"/>
    </source>
</evidence>
<feature type="transmembrane region" description="Helical" evidence="10">
    <location>
        <begin position="146"/>
        <end position="165"/>
    </location>
</feature>
<proteinExistence type="inferred from homology"/>
<evidence type="ECO:0000256" key="9">
    <source>
        <dbReference type="ARBA" id="ARBA00025302"/>
    </source>
</evidence>
<dbReference type="GO" id="GO:0048226">
    <property type="term" value="C:Casparian strip"/>
    <property type="evidence" value="ECO:0000318"/>
    <property type="project" value="GO_Central"/>
</dbReference>
<dbReference type="NCBIfam" id="TIGR01569">
    <property type="entry name" value="A_tha_TIGR01569"/>
    <property type="match status" value="1"/>
</dbReference>
<evidence type="ECO:0000313" key="13">
    <source>
        <dbReference type="EnsemblPlants" id="KRG94419"/>
    </source>
</evidence>
<evidence type="ECO:0000313" key="12">
    <source>
        <dbReference type="EMBL" id="KRG94419.1"/>
    </source>
</evidence>
<comment type="subunit">
    <text evidence="3 10">Homodimer and heterodimers.</text>
</comment>
<reference evidence="12 13" key="1">
    <citation type="journal article" date="2010" name="Nature">
        <title>Genome sequence of the palaeopolyploid soybean.</title>
        <authorList>
            <person name="Schmutz J."/>
            <person name="Cannon S.B."/>
            <person name="Schlueter J."/>
            <person name="Ma J."/>
            <person name="Mitros T."/>
            <person name="Nelson W."/>
            <person name="Hyten D.L."/>
            <person name="Song Q."/>
            <person name="Thelen J.J."/>
            <person name="Cheng J."/>
            <person name="Xu D."/>
            <person name="Hellsten U."/>
            <person name="May G.D."/>
            <person name="Yu Y."/>
            <person name="Sakurai T."/>
            <person name="Umezawa T."/>
            <person name="Bhattacharyya M.K."/>
            <person name="Sandhu D."/>
            <person name="Valliyodan B."/>
            <person name="Lindquist E."/>
            <person name="Peto M."/>
            <person name="Grant D."/>
            <person name="Shu S."/>
            <person name="Goodstein D."/>
            <person name="Barry K."/>
            <person name="Futrell-Griggs M."/>
            <person name="Abernathy B."/>
            <person name="Du J."/>
            <person name="Tian Z."/>
            <person name="Zhu L."/>
            <person name="Gill N."/>
            <person name="Joshi T."/>
            <person name="Libault M."/>
            <person name="Sethuraman A."/>
            <person name="Zhang X.-C."/>
            <person name="Shinozaki K."/>
            <person name="Nguyen H.T."/>
            <person name="Wing R.A."/>
            <person name="Cregan P."/>
            <person name="Specht J."/>
            <person name="Grimwood J."/>
            <person name="Rokhsar D."/>
            <person name="Stacey G."/>
            <person name="Shoemaker R.C."/>
            <person name="Jackson S.A."/>
        </authorList>
    </citation>
    <scope>NUCLEOTIDE SEQUENCE [LARGE SCALE GENOMIC DNA]</scope>
    <source>
        <strain evidence="13">cv. Williams 82</strain>
        <tissue evidence="12">Callus</tissue>
    </source>
</reference>
<reference evidence="13" key="2">
    <citation type="submission" date="2018-02" db="UniProtKB">
        <authorList>
            <consortium name="EnsemblPlants"/>
        </authorList>
    </citation>
    <scope>IDENTIFICATION</scope>
    <source>
        <strain evidence="13">Williams 82</strain>
    </source>
</reference>
<evidence type="ECO:0000256" key="2">
    <source>
        <dbReference type="ARBA" id="ARBA00007651"/>
    </source>
</evidence>
<dbReference type="Proteomes" id="UP000008827">
    <property type="component" value="Chromosome 19"/>
</dbReference>
<feature type="transmembrane region" description="Helical" evidence="10">
    <location>
        <begin position="96"/>
        <end position="125"/>
    </location>
</feature>
<dbReference type="InterPro" id="IPR044173">
    <property type="entry name" value="CASPL"/>
</dbReference>
<evidence type="ECO:0000259" key="11">
    <source>
        <dbReference type="Pfam" id="PF04535"/>
    </source>
</evidence>
<dbReference type="PaxDb" id="3847-GLYMA19G24400.2"/>
<comment type="function">
    <text evidence="9">Regulates membrane-cell wall junctions and localized cell wall deposition. Required for establishment of the Casparian strip membrane domain (CSD) and the subsequent formation of Casparian strips, a cell wall modification of the root endodermis that determines an apoplastic barrier between the intraorganismal apoplasm and the extraorganismal apoplasm and prevents lateral diffusion.</text>
</comment>
<dbReference type="GO" id="GO:0042545">
    <property type="term" value="P:cell wall modification"/>
    <property type="evidence" value="ECO:0000318"/>
    <property type="project" value="GO_Central"/>
</dbReference>
<organism evidence="13">
    <name type="scientific">Glycine max</name>
    <name type="common">Soybean</name>
    <name type="synonym">Glycine hispida</name>
    <dbReference type="NCBI Taxonomy" id="3847"/>
    <lineage>
        <taxon>Eukaryota</taxon>
        <taxon>Viridiplantae</taxon>
        <taxon>Streptophyta</taxon>
        <taxon>Embryophyta</taxon>
        <taxon>Tracheophyta</taxon>
        <taxon>Spermatophyta</taxon>
        <taxon>Magnoliopsida</taxon>
        <taxon>eudicotyledons</taxon>
        <taxon>Gunneridae</taxon>
        <taxon>Pentapetalae</taxon>
        <taxon>rosids</taxon>
        <taxon>fabids</taxon>
        <taxon>Fabales</taxon>
        <taxon>Fabaceae</taxon>
        <taxon>Papilionoideae</taxon>
        <taxon>50 kb inversion clade</taxon>
        <taxon>NPAAA clade</taxon>
        <taxon>indigoferoid/millettioid clade</taxon>
        <taxon>Phaseoleae</taxon>
        <taxon>Glycine</taxon>
        <taxon>Glycine subgen. Soja</taxon>
    </lineage>
</organism>
<dbReference type="PANTHER" id="PTHR36488">
    <property type="entry name" value="CASP-LIKE PROTEIN 1U1"/>
    <property type="match status" value="1"/>
</dbReference>
<keyword evidence="8" id="KW-0961">Cell wall biogenesis/degradation</keyword>
<feature type="transmembrane region" description="Helical" evidence="10">
    <location>
        <begin position="191"/>
        <end position="213"/>
    </location>
</feature>
<dbReference type="AlphaFoldDB" id="K7MX96"/>
<dbReference type="Pfam" id="PF04535">
    <property type="entry name" value="CASP_dom"/>
    <property type="match status" value="1"/>
</dbReference>
<dbReference type="InterPro" id="IPR006459">
    <property type="entry name" value="CASP/CASPL"/>
</dbReference>
<dbReference type="EnsemblPlants" id="KRG94419">
    <property type="protein sequence ID" value="KRG94419"/>
    <property type="gene ID" value="GLYMA_19G083200"/>
</dbReference>
<comment type="similarity">
    <text evidence="2 10">Belongs to the Casparian strip membrane proteins (CASP) family.</text>
</comment>
<evidence type="ECO:0000256" key="7">
    <source>
        <dbReference type="ARBA" id="ARBA00023136"/>
    </source>
</evidence>
<keyword evidence="14" id="KW-1185">Reference proteome</keyword>
<dbReference type="GO" id="GO:0007043">
    <property type="term" value="P:cell-cell junction assembly"/>
    <property type="evidence" value="ECO:0000318"/>
    <property type="project" value="GO_Central"/>
</dbReference>
<keyword evidence="6 10" id="KW-1133">Transmembrane helix</keyword>
<evidence type="ECO:0000256" key="3">
    <source>
        <dbReference type="ARBA" id="ARBA00011489"/>
    </source>
</evidence>
<name>K7MX96_SOYBN</name>
<comment type="subcellular location">
    <subcellularLocation>
        <location evidence="1 10">Cell membrane</location>
        <topology evidence="1 10">Multi-pass membrane protein</topology>
    </subcellularLocation>
</comment>
<dbReference type="ExpressionAtlas" id="K7MX96">
    <property type="expression patterns" value="baseline and differential"/>
</dbReference>
<dbReference type="EMBL" id="CM000852">
    <property type="protein sequence ID" value="KRG94419.1"/>
    <property type="molecule type" value="Genomic_DNA"/>
</dbReference>
<dbReference type="Gramene" id="KRG94419">
    <property type="protein sequence ID" value="KRG94419"/>
    <property type="gene ID" value="GLYMA_19G083200"/>
</dbReference>
<accession>K7MX96</accession>
<evidence type="ECO:0000256" key="8">
    <source>
        <dbReference type="ARBA" id="ARBA00023316"/>
    </source>
</evidence>
<reference evidence="12" key="3">
    <citation type="submission" date="2018-07" db="EMBL/GenBank/DDBJ databases">
        <title>WGS assembly of Glycine max.</title>
        <authorList>
            <person name="Schmutz J."/>
            <person name="Cannon S."/>
            <person name="Schlueter J."/>
            <person name="Ma J."/>
            <person name="Mitros T."/>
            <person name="Nelson W."/>
            <person name="Hyten D."/>
            <person name="Song Q."/>
            <person name="Thelen J."/>
            <person name="Cheng J."/>
            <person name="Xu D."/>
            <person name="Hellsten U."/>
            <person name="May G."/>
            <person name="Yu Y."/>
            <person name="Sakurai T."/>
            <person name="Umezawa T."/>
            <person name="Bhattacharyya M."/>
            <person name="Sandhu D."/>
            <person name="Valliyodan B."/>
            <person name="Lindquist E."/>
            <person name="Peto M."/>
            <person name="Grant D."/>
            <person name="Shu S."/>
            <person name="Goodstein D."/>
            <person name="Barry K."/>
            <person name="Futrell-Griggs M."/>
            <person name="Abernathy B."/>
            <person name="Du J."/>
            <person name="Tian Z."/>
            <person name="Zhu L."/>
            <person name="Gill N."/>
            <person name="Joshi T."/>
            <person name="Libault M."/>
            <person name="Sethuraman A."/>
            <person name="Zhang X."/>
            <person name="Shinozaki K."/>
            <person name="Nguyen H."/>
            <person name="Wing R."/>
            <person name="Cregan P."/>
            <person name="Specht J."/>
            <person name="Grimwood J."/>
            <person name="Rokhsar D."/>
            <person name="Stacey G."/>
            <person name="Shoemaker R."/>
            <person name="Jackson S."/>
        </authorList>
    </citation>
    <scope>NUCLEOTIDE SEQUENCE</scope>
    <source>
        <tissue evidence="12">Callus</tissue>
    </source>
</reference>
<keyword evidence="4 10" id="KW-1003">Cell membrane</keyword>
<dbReference type="PANTHER" id="PTHR36488:SF11">
    <property type="entry name" value="CASP-LIKE PROTEIN"/>
    <property type="match status" value="1"/>
</dbReference>
<evidence type="ECO:0000256" key="6">
    <source>
        <dbReference type="ARBA" id="ARBA00022989"/>
    </source>
</evidence>
<keyword evidence="7 10" id="KW-0472">Membrane</keyword>
<evidence type="ECO:0000256" key="10">
    <source>
        <dbReference type="RuleBase" id="RU361233"/>
    </source>
</evidence>
<evidence type="ECO:0000256" key="4">
    <source>
        <dbReference type="ARBA" id="ARBA00022475"/>
    </source>
</evidence>
<feature type="transmembrane region" description="Helical" evidence="10">
    <location>
        <begin position="56"/>
        <end position="76"/>
    </location>
</feature>
<dbReference type="GO" id="GO:0005886">
    <property type="term" value="C:plasma membrane"/>
    <property type="evidence" value="ECO:0000318"/>
    <property type="project" value="GO_Central"/>
</dbReference>
<dbReference type="InterPro" id="IPR006702">
    <property type="entry name" value="CASP_dom"/>
</dbReference>